<sequence>MQSIDTESHLHPNVVPDHDKGKQKLDAFSCVTPSSYMDATRLSNLANDMNVWNGQPMQVPTVDDAGAFTEMVTSIDVIPCGPKNLDFFMGSVSDSQHVVHPITVMSMAPQYLQADAIIETEFQPPARTVRRYCRHADRPRGLDSRRTPSVAHQSYQCGQKATISRRLSDAHDSPTAKKVRASLCETLPMPERSTTIALGINLHEKKWSDDSVSLDAHSSNIARLGQNAMQRRNLASVAAAEPLQEALAENPLPTIDRYMVVYYEVVKTTTTAQSVASNHIRSMAHDNATPTYHSKSLALWVEGALATDLEVVSLLASQGIESPSQLQKKCHSQGIESPSQLQKKDLLEPANMSERALSSSLRDNSCKLIGWNELEGEPRIQKQEWVGILPRAQENQRLLPKAINTKLFYNGSHIRPFVASVPFKYLKRLIQAFAELLENCPHIEFSWYRLFLQPVEAALDIRPVVASVPFKYLKRLIQAFAELLENCPHIEFSWYRETFEDAAMVATQKISIAENYGQEVIKACENADKIAELINDSLVMLELAKELHERCKRY</sequence>
<dbReference type="STRING" id="35608.A0A2U1MDW7"/>
<evidence type="ECO:0000259" key="2">
    <source>
        <dbReference type="Pfam" id="PF21647"/>
    </source>
</evidence>
<evidence type="ECO:0000313" key="3">
    <source>
        <dbReference type="EMBL" id="PWA59455.1"/>
    </source>
</evidence>
<proteinExistence type="predicted"/>
<keyword evidence="4" id="KW-1185">Reference proteome</keyword>
<evidence type="ECO:0000313" key="4">
    <source>
        <dbReference type="Proteomes" id="UP000245207"/>
    </source>
</evidence>
<dbReference type="InterPro" id="IPR010341">
    <property type="entry name" value="DUF936_pln"/>
</dbReference>
<dbReference type="InterPro" id="IPR049172">
    <property type="entry name" value="DUF6857_pln"/>
</dbReference>
<name>A0A2U1MDW7_ARTAN</name>
<reference evidence="3 4" key="1">
    <citation type="journal article" date="2018" name="Mol. Plant">
        <title>The genome of Artemisia annua provides insight into the evolution of Asteraceae family and artemisinin biosynthesis.</title>
        <authorList>
            <person name="Shen Q."/>
            <person name="Zhang L."/>
            <person name="Liao Z."/>
            <person name="Wang S."/>
            <person name="Yan T."/>
            <person name="Shi P."/>
            <person name="Liu M."/>
            <person name="Fu X."/>
            <person name="Pan Q."/>
            <person name="Wang Y."/>
            <person name="Lv Z."/>
            <person name="Lu X."/>
            <person name="Zhang F."/>
            <person name="Jiang W."/>
            <person name="Ma Y."/>
            <person name="Chen M."/>
            <person name="Hao X."/>
            <person name="Li L."/>
            <person name="Tang Y."/>
            <person name="Lv G."/>
            <person name="Zhou Y."/>
            <person name="Sun X."/>
            <person name="Brodelius P.E."/>
            <person name="Rose J.K.C."/>
            <person name="Tang K."/>
        </authorList>
    </citation>
    <scope>NUCLEOTIDE SEQUENCE [LARGE SCALE GENOMIC DNA]</scope>
    <source>
        <strain evidence="4">cv. Huhao1</strain>
        <tissue evidence="3">Leaf</tissue>
    </source>
</reference>
<dbReference type="Proteomes" id="UP000245207">
    <property type="component" value="Unassembled WGS sequence"/>
</dbReference>
<dbReference type="PANTHER" id="PTHR31928:SF3">
    <property type="entry name" value="EXPRESSED PROTEIN"/>
    <property type="match status" value="1"/>
</dbReference>
<organism evidence="3 4">
    <name type="scientific">Artemisia annua</name>
    <name type="common">Sweet wormwood</name>
    <dbReference type="NCBI Taxonomy" id="35608"/>
    <lineage>
        <taxon>Eukaryota</taxon>
        <taxon>Viridiplantae</taxon>
        <taxon>Streptophyta</taxon>
        <taxon>Embryophyta</taxon>
        <taxon>Tracheophyta</taxon>
        <taxon>Spermatophyta</taxon>
        <taxon>Magnoliopsida</taxon>
        <taxon>eudicotyledons</taxon>
        <taxon>Gunneridae</taxon>
        <taxon>Pentapetalae</taxon>
        <taxon>asterids</taxon>
        <taxon>campanulids</taxon>
        <taxon>Asterales</taxon>
        <taxon>Asteraceae</taxon>
        <taxon>Asteroideae</taxon>
        <taxon>Anthemideae</taxon>
        <taxon>Artemisiinae</taxon>
        <taxon>Artemisia</taxon>
    </lineage>
</organism>
<feature type="domain" description="DUF6857" evidence="2">
    <location>
        <begin position="249"/>
        <end position="348"/>
    </location>
</feature>
<gene>
    <name evidence="3" type="ORF">CTI12_AA391480</name>
</gene>
<feature type="region of interest" description="Disordered" evidence="1">
    <location>
        <begin position="1"/>
        <end position="20"/>
    </location>
</feature>
<protein>
    <recommendedName>
        <fullName evidence="2">DUF6857 domain-containing protein</fullName>
    </recommendedName>
</protein>
<accession>A0A2U1MDW7</accession>
<dbReference type="OrthoDB" id="1918502at2759"/>
<dbReference type="AlphaFoldDB" id="A0A2U1MDW7"/>
<evidence type="ECO:0000256" key="1">
    <source>
        <dbReference type="SAM" id="MobiDB-lite"/>
    </source>
</evidence>
<dbReference type="Pfam" id="PF21647">
    <property type="entry name" value="DUF6857"/>
    <property type="match status" value="1"/>
</dbReference>
<comment type="caution">
    <text evidence="3">The sequence shown here is derived from an EMBL/GenBank/DDBJ whole genome shotgun (WGS) entry which is preliminary data.</text>
</comment>
<dbReference type="EMBL" id="PKPP01005620">
    <property type="protein sequence ID" value="PWA59455.1"/>
    <property type="molecule type" value="Genomic_DNA"/>
</dbReference>
<dbReference type="PANTHER" id="PTHR31928">
    <property type="entry name" value="EXPRESSED PROTEIN"/>
    <property type="match status" value="1"/>
</dbReference>